<name>A0ABU4XSJ4_9HYPH</name>
<evidence type="ECO:0000256" key="3">
    <source>
        <dbReference type="ARBA" id="ARBA00022679"/>
    </source>
</evidence>
<keyword evidence="3 5" id="KW-0808">Transferase</keyword>
<dbReference type="InterPro" id="IPR013216">
    <property type="entry name" value="Methyltransf_11"/>
</dbReference>
<dbReference type="Pfam" id="PF08241">
    <property type="entry name" value="Methyltransf_11"/>
    <property type="match status" value="1"/>
</dbReference>
<evidence type="ECO:0000313" key="5">
    <source>
        <dbReference type="EMBL" id="MDX8476559.1"/>
    </source>
</evidence>
<accession>A0ABU4XSJ4</accession>
<proteinExistence type="inferred from homology"/>
<evidence type="ECO:0000259" key="4">
    <source>
        <dbReference type="Pfam" id="PF08241"/>
    </source>
</evidence>
<sequence length="281" mass="31697">MSQASTTTNAAPQNWAIYTGAAGHYQATRPDYPPASAEWILDSLPPSQEERLAVDVGCGTGIFTRRIARTLKETDRIIGIEPNDDMRRQAEQVSESHHNIEFVAGSSEALPVSDGTAALVTAASAAHWFDLPKFYREVARVLCNGGVLAIVQTKRRWWDSQFLEAYEEFHETFVSGYRRDTFPDRFGGFSPETFVKDLTDDDRFQSVRQASWEWSRTLSKDEFETLSLSTSHTRRALANNAEKVIMVALRDILERYANEAGELDIPYVTEVTVVNRRVRPS</sequence>
<dbReference type="PANTHER" id="PTHR44942:SF4">
    <property type="entry name" value="METHYLTRANSFERASE TYPE 11 DOMAIN-CONTAINING PROTEIN"/>
    <property type="match status" value="1"/>
</dbReference>
<keyword evidence="6" id="KW-1185">Reference proteome</keyword>
<keyword evidence="2 5" id="KW-0489">Methyltransferase</keyword>
<dbReference type="SUPFAM" id="SSF53335">
    <property type="entry name" value="S-adenosyl-L-methionine-dependent methyltransferases"/>
    <property type="match status" value="1"/>
</dbReference>
<comment type="similarity">
    <text evidence="1">Belongs to the methyltransferase superfamily.</text>
</comment>
<dbReference type="CDD" id="cd02440">
    <property type="entry name" value="AdoMet_MTases"/>
    <property type="match status" value="1"/>
</dbReference>
<dbReference type="EC" id="2.1.1.-" evidence="5"/>
<evidence type="ECO:0000313" key="6">
    <source>
        <dbReference type="Proteomes" id="UP001271780"/>
    </source>
</evidence>
<dbReference type="InterPro" id="IPR051052">
    <property type="entry name" value="Diverse_substrate_MTase"/>
</dbReference>
<dbReference type="RefSeq" id="WP_320318999.1">
    <property type="nucleotide sequence ID" value="NZ_JAVIIX010000034.1"/>
</dbReference>
<dbReference type="PANTHER" id="PTHR44942">
    <property type="entry name" value="METHYLTRANSF_11 DOMAIN-CONTAINING PROTEIN"/>
    <property type="match status" value="1"/>
</dbReference>
<dbReference type="EMBL" id="JAVIIZ010000036">
    <property type="protein sequence ID" value="MDX8476559.1"/>
    <property type="molecule type" value="Genomic_DNA"/>
</dbReference>
<comment type="caution">
    <text evidence="5">The sequence shown here is derived from an EMBL/GenBank/DDBJ whole genome shotgun (WGS) entry which is preliminary data.</text>
</comment>
<evidence type="ECO:0000256" key="1">
    <source>
        <dbReference type="ARBA" id="ARBA00008361"/>
    </source>
</evidence>
<reference evidence="5 6" key="1">
    <citation type="submission" date="2023-08" db="EMBL/GenBank/DDBJ databases">
        <title>Implementing the SeqCode for naming new Mesorhizobium species isolated from Vachellia karroo root nodules.</title>
        <authorList>
            <person name="Van Lill M."/>
        </authorList>
    </citation>
    <scope>NUCLEOTIDE SEQUENCE [LARGE SCALE GENOMIC DNA]</scope>
    <source>
        <strain evidence="5 6">VK23A</strain>
    </source>
</reference>
<dbReference type="GO" id="GO:0008168">
    <property type="term" value="F:methyltransferase activity"/>
    <property type="evidence" value="ECO:0007669"/>
    <property type="project" value="UniProtKB-KW"/>
</dbReference>
<protein>
    <submittedName>
        <fullName evidence="5">Class I SAM-dependent methyltransferase</fullName>
        <ecNumber evidence="5">2.1.1.-</ecNumber>
    </submittedName>
</protein>
<dbReference type="InterPro" id="IPR029063">
    <property type="entry name" value="SAM-dependent_MTases_sf"/>
</dbReference>
<gene>
    <name evidence="5" type="ORF">RFM27_31315</name>
</gene>
<feature type="domain" description="Methyltransferase type 11" evidence="4">
    <location>
        <begin position="54"/>
        <end position="150"/>
    </location>
</feature>
<dbReference type="Gene3D" id="3.40.50.150">
    <property type="entry name" value="Vaccinia Virus protein VP39"/>
    <property type="match status" value="1"/>
</dbReference>
<dbReference type="GO" id="GO:0032259">
    <property type="term" value="P:methylation"/>
    <property type="evidence" value="ECO:0007669"/>
    <property type="project" value="UniProtKB-KW"/>
</dbReference>
<dbReference type="Proteomes" id="UP001271780">
    <property type="component" value="Unassembled WGS sequence"/>
</dbReference>
<organism evidence="5 6">
    <name type="scientific">Mesorhizobium dulcispinae</name>
    <dbReference type="NCBI Taxonomy" id="3072316"/>
    <lineage>
        <taxon>Bacteria</taxon>
        <taxon>Pseudomonadati</taxon>
        <taxon>Pseudomonadota</taxon>
        <taxon>Alphaproteobacteria</taxon>
        <taxon>Hyphomicrobiales</taxon>
        <taxon>Phyllobacteriaceae</taxon>
        <taxon>Mesorhizobium</taxon>
    </lineage>
</organism>
<evidence type="ECO:0000256" key="2">
    <source>
        <dbReference type="ARBA" id="ARBA00022603"/>
    </source>
</evidence>